<organism evidence="2 3">
    <name type="scientific">Pisum sativum</name>
    <name type="common">Garden pea</name>
    <name type="synonym">Lathyrus oleraceus</name>
    <dbReference type="NCBI Taxonomy" id="3888"/>
    <lineage>
        <taxon>Eukaryota</taxon>
        <taxon>Viridiplantae</taxon>
        <taxon>Streptophyta</taxon>
        <taxon>Embryophyta</taxon>
        <taxon>Tracheophyta</taxon>
        <taxon>Spermatophyta</taxon>
        <taxon>Magnoliopsida</taxon>
        <taxon>eudicotyledons</taxon>
        <taxon>Gunneridae</taxon>
        <taxon>Pentapetalae</taxon>
        <taxon>rosids</taxon>
        <taxon>fabids</taxon>
        <taxon>Fabales</taxon>
        <taxon>Fabaceae</taxon>
        <taxon>Papilionoideae</taxon>
        <taxon>50 kb inversion clade</taxon>
        <taxon>NPAAA clade</taxon>
        <taxon>Hologalegina</taxon>
        <taxon>IRL clade</taxon>
        <taxon>Fabeae</taxon>
        <taxon>Lathyrus</taxon>
    </lineage>
</organism>
<evidence type="ECO:0000259" key="1">
    <source>
        <dbReference type="Pfam" id="PF00024"/>
    </source>
</evidence>
<comment type="caution">
    <text evidence="2">The sequence shown here is derived from an EMBL/GenBank/DDBJ whole genome shotgun (WGS) entry which is preliminary data.</text>
</comment>
<name>A0A9D4Y3R1_PEA</name>
<evidence type="ECO:0000313" key="3">
    <source>
        <dbReference type="Proteomes" id="UP001058974"/>
    </source>
</evidence>
<accession>A0A9D4Y3R1</accession>
<dbReference type="Pfam" id="PF00024">
    <property type="entry name" value="PAN_1"/>
    <property type="match status" value="1"/>
</dbReference>
<dbReference type="Proteomes" id="UP001058974">
    <property type="component" value="Chromosome 3"/>
</dbReference>
<sequence>MGKHGVNNKAIDFRDDNPLGLSFSDSQGFSVLVLRNQLDGRLTTLKIRTNEMSFFYNMNVCMKPYAKECNGNASSLDSYLALACQSEPCELYNICTNDGNCSCPSVLLPSCKLCFISPCGDDKLENSIEFLKDDDGLSYFILDFIPPYSNTDLARCQTYCRGNRSCLAMIFHTSSRNCFLLDTVGSSHKFNDIDYGYVSYIKVVSSYGSGIRNKNIIHISNYEKEP</sequence>
<evidence type="ECO:0000313" key="2">
    <source>
        <dbReference type="EMBL" id="KAI5432089.1"/>
    </source>
</evidence>
<dbReference type="Gene3D" id="3.50.4.10">
    <property type="entry name" value="Hepatocyte Growth Factor"/>
    <property type="match status" value="1"/>
</dbReference>
<dbReference type="InterPro" id="IPR003609">
    <property type="entry name" value="Pan_app"/>
</dbReference>
<protein>
    <recommendedName>
        <fullName evidence="1">Apple domain-containing protein</fullName>
    </recommendedName>
</protein>
<dbReference type="EMBL" id="JAMSHJ010000003">
    <property type="protein sequence ID" value="KAI5432089.1"/>
    <property type="molecule type" value="Genomic_DNA"/>
</dbReference>
<reference evidence="2 3" key="1">
    <citation type="journal article" date="2022" name="Nat. Genet.">
        <title>Improved pea reference genome and pan-genome highlight genomic features and evolutionary characteristics.</title>
        <authorList>
            <person name="Yang T."/>
            <person name="Liu R."/>
            <person name="Luo Y."/>
            <person name="Hu S."/>
            <person name="Wang D."/>
            <person name="Wang C."/>
            <person name="Pandey M.K."/>
            <person name="Ge S."/>
            <person name="Xu Q."/>
            <person name="Li N."/>
            <person name="Li G."/>
            <person name="Huang Y."/>
            <person name="Saxena R.K."/>
            <person name="Ji Y."/>
            <person name="Li M."/>
            <person name="Yan X."/>
            <person name="He Y."/>
            <person name="Liu Y."/>
            <person name="Wang X."/>
            <person name="Xiang C."/>
            <person name="Varshney R.K."/>
            <person name="Ding H."/>
            <person name="Gao S."/>
            <person name="Zong X."/>
        </authorList>
    </citation>
    <scope>NUCLEOTIDE SEQUENCE [LARGE SCALE GENOMIC DNA]</scope>
    <source>
        <strain evidence="2 3">cv. Zhongwan 6</strain>
    </source>
</reference>
<feature type="domain" description="Apple" evidence="1">
    <location>
        <begin position="152"/>
        <end position="189"/>
    </location>
</feature>
<dbReference type="Gramene" id="Psat03G0601000-T1">
    <property type="protein sequence ID" value="KAI5432089.1"/>
    <property type="gene ID" value="KIW84_036010"/>
</dbReference>
<dbReference type="AlphaFoldDB" id="A0A9D4Y3R1"/>
<proteinExistence type="predicted"/>
<gene>
    <name evidence="2" type="ORF">KIW84_036010</name>
</gene>
<keyword evidence="3" id="KW-1185">Reference proteome</keyword>